<dbReference type="AlphaFoldDB" id="A0A369B4K7"/>
<organism evidence="6 7">
    <name type="scientific">Fontibacillus phaseoli</name>
    <dbReference type="NCBI Taxonomy" id="1416533"/>
    <lineage>
        <taxon>Bacteria</taxon>
        <taxon>Bacillati</taxon>
        <taxon>Bacillota</taxon>
        <taxon>Bacilli</taxon>
        <taxon>Bacillales</taxon>
        <taxon>Paenibacillaceae</taxon>
        <taxon>Fontibacillus</taxon>
    </lineage>
</organism>
<sequence length="470" mass="55142">MTLEEINQYYAIATKVYEAVLQGMLAFFFYRFCRIYTDEKRLIGFIAILYFLIILSLNTFQPGLENFWVCMIASTVAFLLMWPLLRLSVQIETFISVTYFAIRWLGPSIVSMLFLPINRSLLRLYDQVIDSSSEYIGLYYFYYNLGMIVVMMSLYWLVMWLFVLAYKKINSWYRADLSTKEIIILLIPAFSGISSYALLNQFNKLTEANSNPLFMNRQILSYWAIHNLIILAAMLIVLVLFQRLEIQREDKRKQFILENQIKNIEQHISGVEGTYRELRSLRHDLRNHITVIERLLEQQQYTETERYLTSIQKVLAHKELSFQTGNPITDILLHEKSEQAKQFNITFSSTFYYPAGDQINAFDMSVILHNALENALEATKTLENGWIEVSSKQFKNSYLLTIRNPFASTLEWEEHKWPLTTKKDRVNHGIGLNNIQEIARKYYGDLEFEVDSSIFQINILLISPESANVE</sequence>
<feature type="transmembrane region" description="Helical" evidence="4">
    <location>
        <begin position="137"/>
        <end position="162"/>
    </location>
</feature>
<dbReference type="PANTHER" id="PTHR40448">
    <property type="entry name" value="TWO-COMPONENT SENSOR HISTIDINE KINASE"/>
    <property type="match status" value="1"/>
</dbReference>
<keyword evidence="7" id="KW-1185">Reference proteome</keyword>
<gene>
    <name evidence="6" type="ORF">DFP94_11233</name>
</gene>
<feature type="transmembrane region" description="Helical" evidence="4">
    <location>
        <begin position="42"/>
        <end position="60"/>
    </location>
</feature>
<keyword evidence="1" id="KW-0597">Phosphoprotein</keyword>
<dbReference type="InterPro" id="IPR036890">
    <property type="entry name" value="HATPase_C_sf"/>
</dbReference>
<dbReference type="EMBL" id="QPJW01000012">
    <property type="protein sequence ID" value="RCX16413.1"/>
    <property type="molecule type" value="Genomic_DNA"/>
</dbReference>
<evidence type="ECO:0000256" key="4">
    <source>
        <dbReference type="SAM" id="Phobius"/>
    </source>
</evidence>
<evidence type="ECO:0000256" key="2">
    <source>
        <dbReference type="ARBA" id="ARBA00022679"/>
    </source>
</evidence>
<keyword evidence="2" id="KW-0808">Transferase</keyword>
<keyword evidence="4" id="KW-0472">Membrane</keyword>
<feature type="domain" description="Sensor histidine kinase NatK-like C-terminal" evidence="5">
    <location>
        <begin position="360"/>
        <end position="461"/>
    </location>
</feature>
<evidence type="ECO:0000256" key="1">
    <source>
        <dbReference type="ARBA" id="ARBA00022553"/>
    </source>
</evidence>
<keyword evidence="4" id="KW-0812">Transmembrane</keyword>
<feature type="transmembrane region" description="Helical" evidence="4">
    <location>
        <begin position="66"/>
        <end position="85"/>
    </location>
</feature>
<dbReference type="Gene3D" id="3.30.565.10">
    <property type="entry name" value="Histidine kinase-like ATPase, C-terminal domain"/>
    <property type="match status" value="1"/>
</dbReference>
<keyword evidence="4" id="KW-1133">Transmembrane helix</keyword>
<comment type="caution">
    <text evidence="6">The sequence shown here is derived from an EMBL/GenBank/DDBJ whole genome shotgun (WGS) entry which is preliminary data.</text>
</comment>
<feature type="transmembrane region" description="Helical" evidence="4">
    <location>
        <begin position="12"/>
        <end position="30"/>
    </location>
</feature>
<dbReference type="PANTHER" id="PTHR40448:SF1">
    <property type="entry name" value="TWO-COMPONENT SENSOR HISTIDINE KINASE"/>
    <property type="match status" value="1"/>
</dbReference>
<evidence type="ECO:0000313" key="7">
    <source>
        <dbReference type="Proteomes" id="UP000253090"/>
    </source>
</evidence>
<evidence type="ECO:0000313" key="6">
    <source>
        <dbReference type="EMBL" id="RCX16413.1"/>
    </source>
</evidence>
<dbReference type="OrthoDB" id="3173688at2"/>
<protein>
    <submittedName>
        <fullName evidence="6">GHKL domain-containing protein</fullName>
    </submittedName>
</protein>
<dbReference type="GO" id="GO:0000155">
    <property type="term" value="F:phosphorelay sensor kinase activity"/>
    <property type="evidence" value="ECO:0007669"/>
    <property type="project" value="InterPro"/>
</dbReference>
<dbReference type="GO" id="GO:0042802">
    <property type="term" value="F:identical protein binding"/>
    <property type="evidence" value="ECO:0007669"/>
    <property type="project" value="TreeGrafter"/>
</dbReference>
<proteinExistence type="predicted"/>
<dbReference type="CDD" id="cd16935">
    <property type="entry name" value="HATPase_AgrC-ComD-like"/>
    <property type="match status" value="1"/>
</dbReference>
<dbReference type="SUPFAM" id="SSF55890">
    <property type="entry name" value="Sporulation response regulatory protein Spo0B"/>
    <property type="match status" value="1"/>
</dbReference>
<evidence type="ECO:0000256" key="3">
    <source>
        <dbReference type="ARBA" id="ARBA00022777"/>
    </source>
</evidence>
<dbReference type="InterPro" id="IPR032834">
    <property type="entry name" value="NatK-like_C"/>
</dbReference>
<dbReference type="Pfam" id="PF14501">
    <property type="entry name" value="HATPase_c_5"/>
    <property type="match status" value="1"/>
</dbReference>
<dbReference type="InterPro" id="IPR016120">
    <property type="entry name" value="Sig_transdc_His_kin_SpoOB"/>
</dbReference>
<feature type="transmembrane region" description="Helical" evidence="4">
    <location>
        <begin position="182"/>
        <end position="199"/>
    </location>
</feature>
<feature type="transmembrane region" description="Helical" evidence="4">
    <location>
        <begin position="97"/>
        <end position="117"/>
    </location>
</feature>
<keyword evidence="3" id="KW-0418">Kinase</keyword>
<dbReference type="RefSeq" id="WP_114498372.1">
    <property type="nucleotide sequence ID" value="NZ_QPJW01000012.1"/>
</dbReference>
<reference evidence="6 7" key="1">
    <citation type="submission" date="2018-07" db="EMBL/GenBank/DDBJ databases">
        <title>Genomic Encyclopedia of Type Strains, Phase III (KMG-III): the genomes of soil and plant-associated and newly described type strains.</title>
        <authorList>
            <person name="Whitman W."/>
        </authorList>
    </citation>
    <scope>NUCLEOTIDE SEQUENCE [LARGE SCALE GENOMIC DNA]</scope>
    <source>
        <strain evidence="6 7">CECT 8333</strain>
    </source>
</reference>
<dbReference type="SUPFAM" id="SSF55874">
    <property type="entry name" value="ATPase domain of HSP90 chaperone/DNA topoisomerase II/histidine kinase"/>
    <property type="match status" value="1"/>
</dbReference>
<evidence type="ECO:0000259" key="5">
    <source>
        <dbReference type="Pfam" id="PF14501"/>
    </source>
</evidence>
<name>A0A369B4K7_9BACL</name>
<accession>A0A369B4K7</accession>
<dbReference type="Proteomes" id="UP000253090">
    <property type="component" value="Unassembled WGS sequence"/>
</dbReference>
<feature type="transmembrane region" description="Helical" evidence="4">
    <location>
        <begin position="219"/>
        <end position="241"/>
    </location>
</feature>